<evidence type="ECO:0000256" key="1">
    <source>
        <dbReference type="SAM" id="Phobius"/>
    </source>
</evidence>
<dbReference type="AlphaFoldDB" id="H8KN66"/>
<dbReference type="EMBL" id="CP003349">
    <property type="protein sequence ID" value="AFD09399.1"/>
    <property type="molecule type" value="Genomic_DNA"/>
</dbReference>
<protein>
    <submittedName>
        <fullName evidence="3">Penicillin V acylase-like amidase</fullName>
    </submittedName>
</protein>
<dbReference type="Proteomes" id="UP000007590">
    <property type="component" value="Chromosome"/>
</dbReference>
<dbReference type="Gene3D" id="3.60.60.10">
    <property type="entry name" value="Penicillin V Acylase, Chain A"/>
    <property type="match status" value="1"/>
</dbReference>
<feature type="transmembrane region" description="Helical" evidence="1">
    <location>
        <begin position="27"/>
        <end position="50"/>
    </location>
</feature>
<dbReference type="InterPro" id="IPR005079">
    <property type="entry name" value="Peptidase_C45_hydrolase"/>
</dbReference>
<dbReference type="eggNOG" id="COG3049">
    <property type="taxonomic scope" value="Bacteria"/>
</dbReference>
<keyword evidence="4" id="KW-1185">Reference proteome</keyword>
<feature type="domain" description="Peptidase C45 hydrolase" evidence="2">
    <location>
        <begin position="96"/>
        <end position="218"/>
    </location>
</feature>
<keyword evidence="1" id="KW-0812">Transmembrane</keyword>
<dbReference type="SUPFAM" id="SSF56235">
    <property type="entry name" value="N-terminal nucleophile aminohydrolases (Ntn hydrolases)"/>
    <property type="match status" value="1"/>
</dbReference>
<dbReference type="Pfam" id="PF03417">
    <property type="entry name" value="AAT"/>
    <property type="match status" value="1"/>
</dbReference>
<evidence type="ECO:0000313" key="4">
    <source>
        <dbReference type="Proteomes" id="UP000007590"/>
    </source>
</evidence>
<keyword evidence="1" id="KW-0472">Membrane</keyword>
<dbReference type="HOGENOM" id="CLU_1007633_0_0_10"/>
<evidence type="ECO:0000259" key="2">
    <source>
        <dbReference type="Pfam" id="PF03417"/>
    </source>
</evidence>
<reference evidence="3" key="1">
    <citation type="submission" date="2012-02" db="EMBL/GenBank/DDBJ databases">
        <title>The complete genome of Solitalea canadensis DSM 3403.</title>
        <authorList>
            <consortium name="US DOE Joint Genome Institute (JGI-PGF)"/>
            <person name="Lucas S."/>
            <person name="Copeland A."/>
            <person name="Lapidus A."/>
            <person name="Glavina del Rio T."/>
            <person name="Dalin E."/>
            <person name="Tice H."/>
            <person name="Bruce D."/>
            <person name="Goodwin L."/>
            <person name="Pitluck S."/>
            <person name="Peters L."/>
            <person name="Ovchinnikova G."/>
            <person name="Lu M."/>
            <person name="Kyrpides N."/>
            <person name="Mavromatis K."/>
            <person name="Ivanova N."/>
            <person name="Brettin T."/>
            <person name="Detter J.C."/>
            <person name="Han C."/>
            <person name="Larimer F."/>
            <person name="Land M."/>
            <person name="Hauser L."/>
            <person name="Markowitz V."/>
            <person name="Cheng J.-F."/>
            <person name="Hugenholtz P."/>
            <person name="Woyke T."/>
            <person name="Wu D."/>
            <person name="Spring S."/>
            <person name="Schroeder M."/>
            <person name="Kopitz M."/>
            <person name="Brambilla E."/>
            <person name="Klenk H.-P."/>
            <person name="Eisen J.A."/>
        </authorList>
    </citation>
    <scope>NUCLEOTIDE SEQUENCE</scope>
    <source>
        <strain evidence="3">DSM 3403</strain>
    </source>
</reference>
<name>H8KN66_SOLCM</name>
<dbReference type="STRING" id="929556.Solca_4409"/>
<evidence type="ECO:0000313" key="3">
    <source>
        <dbReference type="EMBL" id="AFD09399.1"/>
    </source>
</evidence>
<sequence>MITQSVISIHFNNFNDNFNKSDKMRQLVLVLSLQLITSLTSTACSILYFIDKTTGKIYAVNNEDYWYNVKPYIKIMPPNKSELGRLWYGWDDFAQGGINQSGLFFDGAVTPNQSTPKGCNKPKGNLGDEILAKCKTVEDALTFLSAKDICLSNGHLLFGDKSGNAAVIEWVKGEKKVIRIANNYLMATNFLLSDTAAGNYPCKRYDAMEAEIKRLTETSTPLTLKEVGNIAAKAVQPKTVTEKRKEAGTLYSTFINISDMEFVLVYKLDNKRITRMNLRETFKLNKAQTIILE</sequence>
<gene>
    <name evidence="3" type="ordered locus">Solca_4409</name>
</gene>
<proteinExistence type="predicted"/>
<dbReference type="InterPro" id="IPR029055">
    <property type="entry name" value="Ntn_hydrolases_N"/>
</dbReference>
<accession>H8KN66</accession>
<dbReference type="KEGG" id="scn:Solca_4409"/>
<keyword evidence="1" id="KW-1133">Transmembrane helix</keyword>
<organism evidence="3 4">
    <name type="scientific">Solitalea canadensis (strain ATCC 29591 / DSM 3403 / JCM 21819 / LMG 8368 / NBRC 15130 / NCIMB 12057 / USAM 9D)</name>
    <name type="common">Flexibacter canadensis</name>
    <dbReference type="NCBI Taxonomy" id="929556"/>
    <lineage>
        <taxon>Bacteria</taxon>
        <taxon>Pseudomonadati</taxon>
        <taxon>Bacteroidota</taxon>
        <taxon>Sphingobacteriia</taxon>
        <taxon>Sphingobacteriales</taxon>
        <taxon>Sphingobacteriaceae</taxon>
        <taxon>Solitalea</taxon>
    </lineage>
</organism>